<accession>A0A2T3AWA2</accession>
<evidence type="ECO:0000313" key="2">
    <source>
        <dbReference type="Proteomes" id="UP000241818"/>
    </source>
</evidence>
<dbReference type="RefSeq" id="XP_024718943.1">
    <property type="nucleotide sequence ID" value="XM_024864388.1"/>
</dbReference>
<keyword evidence="2" id="KW-1185">Reference proteome</keyword>
<dbReference type="GeneID" id="36572469"/>
<dbReference type="AlphaFoldDB" id="A0A2T3AWA2"/>
<proteinExistence type="predicted"/>
<dbReference type="OrthoDB" id="5422698at2759"/>
<dbReference type="EMBL" id="KZ679014">
    <property type="protein sequence ID" value="PSS12952.1"/>
    <property type="molecule type" value="Genomic_DNA"/>
</dbReference>
<protein>
    <submittedName>
        <fullName evidence="1">Uncharacterized protein</fullName>
    </submittedName>
</protein>
<name>A0A2T3AWA2_AMORE</name>
<reference evidence="1 2" key="1">
    <citation type="journal article" date="2018" name="New Phytol.">
        <title>Comparative genomics and transcriptomics depict ericoid mycorrhizal fungi as versatile saprotrophs and plant mutualists.</title>
        <authorList>
            <person name="Martino E."/>
            <person name="Morin E."/>
            <person name="Grelet G.A."/>
            <person name="Kuo A."/>
            <person name="Kohler A."/>
            <person name="Daghino S."/>
            <person name="Barry K.W."/>
            <person name="Cichocki N."/>
            <person name="Clum A."/>
            <person name="Dockter R.B."/>
            <person name="Hainaut M."/>
            <person name="Kuo R.C."/>
            <person name="LaButti K."/>
            <person name="Lindahl B.D."/>
            <person name="Lindquist E.A."/>
            <person name="Lipzen A."/>
            <person name="Khouja H.R."/>
            <person name="Magnuson J."/>
            <person name="Murat C."/>
            <person name="Ohm R.A."/>
            <person name="Singer S.W."/>
            <person name="Spatafora J.W."/>
            <person name="Wang M."/>
            <person name="Veneault-Fourrey C."/>
            <person name="Henrissat B."/>
            <person name="Grigoriev I.V."/>
            <person name="Martin F.M."/>
            <person name="Perotto S."/>
        </authorList>
    </citation>
    <scope>NUCLEOTIDE SEQUENCE [LARGE SCALE GENOMIC DNA]</scope>
    <source>
        <strain evidence="1 2">ATCC 22711</strain>
    </source>
</reference>
<dbReference type="InParanoid" id="A0A2T3AWA2"/>
<sequence>MTEAHQQVPGDNPAYFCGPTPPNQQLFEIEEFIIAPNPPEIDHRFFGYLRGIAPDVPNLNDTSLRISIQKGDEETRDYEDKLVKWHQIIIRHNSQYGHELKPGQIEILADYVIFGWFVETDNYTFTAEAKLPDGRVLFCFQSSIFLKGEN</sequence>
<gene>
    <name evidence="1" type="ORF">M430DRAFT_20866</name>
</gene>
<organism evidence="1 2">
    <name type="scientific">Amorphotheca resinae ATCC 22711</name>
    <dbReference type="NCBI Taxonomy" id="857342"/>
    <lineage>
        <taxon>Eukaryota</taxon>
        <taxon>Fungi</taxon>
        <taxon>Dikarya</taxon>
        <taxon>Ascomycota</taxon>
        <taxon>Pezizomycotina</taxon>
        <taxon>Leotiomycetes</taxon>
        <taxon>Helotiales</taxon>
        <taxon>Amorphothecaceae</taxon>
        <taxon>Amorphotheca</taxon>
    </lineage>
</organism>
<evidence type="ECO:0000313" key="1">
    <source>
        <dbReference type="EMBL" id="PSS12952.1"/>
    </source>
</evidence>
<dbReference type="Proteomes" id="UP000241818">
    <property type="component" value="Unassembled WGS sequence"/>
</dbReference>